<dbReference type="EMBL" id="WHZY01000001">
    <property type="protein sequence ID" value="NEG77497.1"/>
    <property type="molecule type" value="Genomic_DNA"/>
</dbReference>
<evidence type="ECO:0000313" key="2">
    <source>
        <dbReference type="Proteomes" id="UP000469763"/>
    </source>
</evidence>
<name>A0A7K3TEH6_9BIFI</name>
<dbReference type="Proteomes" id="UP000469763">
    <property type="component" value="Unassembled WGS sequence"/>
</dbReference>
<dbReference type="OrthoDB" id="3238427at2"/>
<keyword evidence="2" id="KW-1185">Reference proteome</keyword>
<proteinExistence type="predicted"/>
<reference evidence="1 2" key="1">
    <citation type="submission" date="2019-10" db="EMBL/GenBank/DDBJ databases">
        <title>Bifidobacterium from non-human primates.</title>
        <authorList>
            <person name="Modesto M."/>
        </authorList>
    </citation>
    <scope>NUCLEOTIDE SEQUENCE [LARGE SCALE GENOMIC DNA]</scope>
    <source>
        <strain evidence="1 2">TREC</strain>
    </source>
</reference>
<dbReference type="RefSeq" id="WP_152349427.1">
    <property type="nucleotide sequence ID" value="NZ_WBSN01000001.1"/>
</dbReference>
<gene>
    <name evidence="1" type="ORF">GFD22_00545</name>
</gene>
<sequence length="157" mass="17466">MDGNAMDGVSDSFEVDVNLTPQGEPIPVRVRRYVARDMSRRDGIGLAAAAAQLACRAMEIVRGRLDADKLVRAATMQTVRKLGTMALLYRSHLQRHPELKRRTLSLPVEAKGVDAVVRSADHVEAWVRLNVGRTDYWSTVVFDYVGGRWLCTTLDLG</sequence>
<evidence type="ECO:0000313" key="1">
    <source>
        <dbReference type="EMBL" id="NEG77497.1"/>
    </source>
</evidence>
<organism evidence="1 2">
    <name type="scientific">Bifidobacterium avesanii</name>
    <dbReference type="NCBI Taxonomy" id="1798157"/>
    <lineage>
        <taxon>Bacteria</taxon>
        <taxon>Bacillati</taxon>
        <taxon>Actinomycetota</taxon>
        <taxon>Actinomycetes</taxon>
        <taxon>Bifidobacteriales</taxon>
        <taxon>Bifidobacteriaceae</taxon>
        <taxon>Bifidobacterium</taxon>
    </lineage>
</organism>
<dbReference type="AlphaFoldDB" id="A0A7K3TEH6"/>
<comment type="caution">
    <text evidence="1">The sequence shown here is derived from an EMBL/GenBank/DDBJ whole genome shotgun (WGS) entry which is preliminary data.</text>
</comment>
<accession>A0A7K3TEH6</accession>
<dbReference type="InterPro" id="IPR045596">
    <property type="entry name" value="DUF6459"/>
</dbReference>
<protein>
    <submittedName>
        <fullName evidence="1">Uncharacterized protein</fullName>
    </submittedName>
</protein>
<dbReference type="Pfam" id="PF20060">
    <property type="entry name" value="DUF6459"/>
    <property type="match status" value="1"/>
</dbReference>